<comment type="similarity">
    <text evidence="1">Belongs to the sigma-70 factor family. ECF subfamily.</text>
</comment>
<feature type="compositionally biased region" description="Low complexity" evidence="6">
    <location>
        <begin position="304"/>
        <end position="313"/>
    </location>
</feature>
<dbReference type="Proteomes" id="UP001595923">
    <property type="component" value="Unassembled WGS sequence"/>
</dbReference>
<dbReference type="InterPro" id="IPR007627">
    <property type="entry name" value="RNA_pol_sigma70_r2"/>
</dbReference>
<name>A0ABV9E2M0_9ACTN</name>
<evidence type="ECO:0000256" key="3">
    <source>
        <dbReference type="ARBA" id="ARBA00023015"/>
    </source>
</evidence>
<keyword evidence="4" id="KW-0731">Sigma factor</keyword>
<dbReference type="InterPro" id="IPR014303">
    <property type="entry name" value="RNA_pol_sigma-70_ECF"/>
</dbReference>
<dbReference type="InterPro" id="IPR014284">
    <property type="entry name" value="RNA_pol_sigma-70_dom"/>
</dbReference>
<evidence type="ECO:0000256" key="4">
    <source>
        <dbReference type="ARBA" id="ARBA00023082"/>
    </source>
</evidence>
<dbReference type="Gene3D" id="3.10.450.50">
    <property type="match status" value="1"/>
</dbReference>
<comment type="subunit">
    <text evidence="2">Interacts transiently with the RNA polymerase catalytic core formed by RpoA, RpoB, RpoC and RpoZ (2 alpha, 1 beta, 1 beta' and 1 omega subunit) to form the RNA polymerase holoenzyme that can initiate transcription.</text>
</comment>
<dbReference type="NCBIfam" id="TIGR02957">
    <property type="entry name" value="SigX4"/>
    <property type="match status" value="1"/>
</dbReference>
<dbReference type="InterPro" id="IPR013325">
    <property type="entry name" value="RNA_pol_sigma_r2"/>
</dbReference>
<evidence type="ECO:0000259" key="7">
    <source>
        <dbReference type="Pfam" id="PF04542"/>
    </source>
</evidence>
<keyword evidence="10" id="KW-1185">Reference proteome</keyword>
<dbReference type="NCBIfam" id="NF007214">
    <property type="entry name" value="PRK09636.1"/>
    <property type="match status" value="1"/>
</dbReference>
<dbReference type="InterPro" id="IPR052704">
    <property type="entry name" value="ECF_Sigma-70_Domain"/>
</dbReference>
<dbReference type="Gene3D" id="1.10.1740.10">
    <property type="match status" value="1"/>
</dbReference>
<proteinExistence type="inferred from homology"/>
<dbReference type="InterPro" id="IPR013249">
    <property type="entry name" value="RNA_pol_sigma70_r4_t2"/>
</dbReference>
<evidence type="ECO:0000313" key="10">
    <source>
        <dbReference type="Proteomes" id="UP001595923"/>
    </source>
</evidence>
<dbReference type="Pfam" id="PF04542">
    <property type="entry name" value="Sigma70_r2"/>
    <property type="match status" value="1"/>
</dbReference>
<dbReference type="Gene3D" id="1.10.10.10">
    <property type="entry name" value="Winged helix-like DNA-binding domain superfamily/Winged helix DNA-binding domain"/>
    <property type="match status" value="1"/>
</dbReference>
<dbReference type="PANTHER" id="PTHR30173">
    <property type="entry name" value="SIGMA 19 FACTOR"/>
    <property type="match status" value="1"/>
</dbReference>
<dbReference type="InterPro" id="IPR013324">
    <property type="entry name" value="RNA_pol_sigma_r3/r4-like"/>
</dbReference>
<dbReference type="InterPro" id="IPR036388">
    <property type="entry name" value="WH-like_DNA-bd_sf"/>
</dbReference>
<protein>
    <submittedName>
        <fullName evidence="9">RNA polymerase sigma-70 factor</fullName>
    </submittedName>
</protein>
<reference evidence="10" key="1">
    <citation type="journal article" date="2019" name="Int. J. Syst. Evol. Microbiol.">
        <title>The Global Catalogue of Microorganisms (GCM) 10K type strain sequencing project: providing services to taxonomists for standard genome sequencing and annotation.</title>
        <authorList>
            <consortium name="The Broad Institute Genomics Platform"/>
            <consortium name="The Broad Institute Genome Sequencing Center for Infectious Disease"/>
            <person name="Wu L."/>
            <person name="Ma J."/>
        </authorList>
    </citation>
    <scope>NUCLEOTIDE SEQUENCE [LARGE SCALE GENOMIC DNA]</scope>
    <source>
        <strain evidence="10">XZYJ18</strain>
    </source>
</reference>
<dbReference type="Pfam" id="PF08281">
    <property type="entry name" value="Sigma70_r4_2"/>
    <property type="match status" value="1"/>
</dbReference>
<keyword evidence="3" id="KW-0805">Transcription regulation</keyword>
<feature type="region of interest" description="Disordered" evidence="6">
    <location>
        <begin position="289"/>
        <end position="313"/>
    </location>
</feature>
<evidence type="ECO:0000259" key="8">
    <source>
        <dbReference type="Pfam" id="PF08281"/>
    </source>
</evidence>
<dbReference type="NCBIfam" id="TIGR02937">
    <property type="entry name" value="sigma70-ECF"/>
    <property type="match status" value="1"/>
</dbReference>
<accession>A0ABV9E2M0</accession>
<evidence type="ECO:0000256" key="1">
    <source>
        <dbReference type="ARBA" id="ARBA00010641"/>
    </source>
</evidence>
<dbReference type="SUPFAM" id="SSF88946">
    <property type="entry name" value="Sigma2 domain of RNA polymerase sigma factors"/>
    <property type="match status" value="1"/>
</dbReference>
<feature type="domain" description="RNA polymerase sigma-70 region 2" evidence="7">
    <location>
        <begin position="11"/>
        <end position="72"/>
    </location>
</feature>
<evidence type="ECO:0000313" key="9">
    <source>
        <dbReference type="EMBL" id="MFC4565312.1"/>
    </source>
</evidence>
<gene>
    <name evidence="9" type="ORF">ACFO4E_25945</name>
</gene>
<comment type="caution">
    <text evidence="9">The sequence shown here is derived from an EMBL/GenBank/DDBJ whole genome shotgun (WGS) entry which is preliminary data.</text>
</comment>
<evidence type="ECO:0000256" key="2">
    <source>
        <dbReference type="ARBA" id="ARBA00011344"/>
    </source>
</evidence>
<evidence type="ECO:0000256" key="6">
    <source>
        <dbReference type="SAM" id="MobiDB-lite"/>
    </source>
</evidence>
<keyword evidence="5" id="KW-0804">Transcription</keyword>
<dbReference type="RefSeq" id="WP_378579129.1">
    <property type="nucleotide sequence ID" value="NZ_JBHSFQ010000035.1"/>
</dbReference>
<evidence type="ECO:0000256" key="5">
    <source>
        <dbReference type="ARBA" id="ARBA00023163"/>
    </source>
</evidence>
<organism evidence="9 10">
    <name type="scientific">Nocardiopsis mangrovi</name>
    <dbReference type="NCBI Taxonomy" id="1179818"/>
    <lineage>
        <taxon>Bacteria</taxon>
        <taxon>Bacillati</taxon>
        <taxon>Actinomycetota</taxon>
        <taxon>Actinomycetes</taxon>
        <taxon>Streptosporangiales</taxon>
        <taxon>Nocardiopsidaceae</taxon>
        <taxon>Nocardiopsis</taxon>
    </lineage>
</organism>
<dbReference type="InterPro" id="IPR032710">
    <property type="entry name" value="NTF2-like_dom_sf"/>
</dbReference>
<dbReference type="SUPFAM" id="SSF88659">
    <property type="entry name" value="Sigma3 and sigma4 domains of RNA polymerase sigma factors"/>
    <property type="match status" value="1"/>
</dbReference>
<dbReference type="PANTHER" id="PTHR30173:SF36">
    <property type="entry name" value="ECF RNA POLYMERASE SIGMA FACTOR SIGJ"/>
    <property type="match status" value="1"/>
</dbReference>
<sequence length="313" mass="34010">MAQGSVVEFEEQRGRMFGLAYRMLGSAEEAEDVVQDAYVRWAGADHAAIRAVPAWLAKVVTNLCLNRLASARSRREDYVGPWLPEPVLTSDGALGPLDTAEQRDSVSMALLALLERLTPAERAAFVLREAFGHPHNEIAAILGVSPANARQLYRRATLRIGADRARFDPDPEHWRLLVDRFLRAAGEGDVKGLETMLADDVVTWSDGGGRTTAGRRPVVGRDRVLRLLTGGFAKYLDNVRITPAEVNGAPAIIGRRDGHLVGVMVVEIAGDRITGLHAVLDPEKLRFLDGQLSSRPPHPPAPPLSHRAPPAGS</sequence>
<feature type="domain" description="RNA polymerase sigma factor 70 region 4 type 2" evidence="8">
    <location>
        <begin position="108"/>
        <end position="156"/>
    </location>
</feature>
<dbReference type="EMBL" id="JBHSFQ010000035">
    <property type="protein sequence ID" value="MFC4565312.1"/>
    <property type="molecule type" value="Genomic_DNA"/>
</dbReference>
<dbReference type="SUPFAM" id="SSF54427">
    <property type="entry name" value="NTF2-like"/>
    <property type="match status" value="1"/>
</dbReference>